<feature type="non-terminal residue" evidence="2">
    <location>
        <position position="352"/>
    </location>
</feature>
<feature type="compositionally biased region" description="Low complexity" evidence="1">
    <location>
        <begin position="304"/>
        <end position="314"/>
    </location>
</feature>
<gene>
    <name evidence="2" type="ORF">CC84DRAFT_1210755</name>
</gene>
<evidence type="ECO:0000313" key="3">
    <source>
        <dbReference type="Proteomes" id="UP000077069"/>
    </source>
</evidence>
<accession>A0A177BTC7</accession>
<name>A0A177BTC7_9PLEO</name>
<keyword evidence="3" id="KW-1185">Reference proteome</keyword>
<dbReference type="AlphaFoldDB" id="A0A177BTC7"/>
<evidence type="ECO:0000256" key="1">
    <source>
        <dbReference type="SAM" id="MobiDB-lite"/>
    </source>
</evidence>
<dbReference type="RefSeq" id="XP_018028930.1">
    <property type="nucleotide sequence ID" value="XM_018182313.1"/>
</dbReference>
<organism evidence="2 3">
    <name type="scientific">Paraphaeosphaeria sporulosa</name>
    <dbReference type="NCBI Taxonomy" id="1460663"/>
    <lineage>
        <taxon>Eukaryota</taxon>
        <taxon>Fungi</taxon>
        <taxon>Dikarya</taxon>
        <taxon>Ascomycota</taxon>
        <taxon>Pezizomycotina</taxon>
        <taxon>Dothideomycetes</taxon>
        <taxon>Pleosporomycetidae</taxon>
        <taxon>Pleosporales</taxon>
        <taxon>Massarineae</taxon>
        <taxon>Didymosphaeriaceae</taxon>
        <taxon>Paraphaeosphaeria</taxon>
    </lineage>
</organism>
<dbReference type="GeneID" id="28765799"/>
<feature type="compositionally biased region" description="Basic and acidic residues" evidence="1">
    <location>
        <begin position="281"/>
        <end position="293"/>
    </location>
</feature>
<evidence type="ECO:0000313" key="2">
    <source>
        <dbReference type="EMBL" id="OAF98564.1"/>
    </source>
</evidence>
<feature type="compositionally biased region" description="Acidic residues" evidence="1">
    <location>
        <begin position="294"/>
        <end position="303"/>
    </location>
</feature>
<dbReference type="Proteomes" id="UP000077069">
    <property type="component" value="Unassembled WGS sequence"/>
</dbReference>
<feature type="region of interest" description="Disordered" evidence="1">
    <location>
        <begin position="276"/>
        <end position="352"/>
    </location>
</feature>
<protein>
    <submittedName>
        <fullName evidence="2">Uncharacterized protein</fullName>
    </submittedName>
</protein>
<proteinExistence type="predicted"/>
<dbReference type="EMBL" id="KV441566">
    <property type="protein sequence ID" value="OAF98564.1"/>
    <property type="molecule type" value="Genomic_DNA"/>
</dbReference>
<dbReference type="InParanoid" id="A0A177BTC7"/>
<sequence length="352" mass="38706">MAPKHARSQKASSGSRKKAKTYCCATGEVLRGLNRWHCDGDEVSEENPQDNNLKHENWSQIYACYTQRAANVPHDSFSFSITTKPSYPDWNTLISHESFVFPNPQRRRKHDLVLRKHALVWVHFEDDSEATSENLAIVLDIRYPLVHILWAYTKDDARACKPAGKGKGRRPPVDVAAWPPPDKRGNSFVLSSHAEVVHWCNLADVSSAEDLAILACPQRVLHPGVKKMEFVKVNLDSSVCAVAGAIRASLGHADSQNDCLMDHRGGRCAMQRAVDMPGSTNERHTDVEGHVDDGSEDEAEADADSTAPAARTTTPPSPSLRANESETLPAAADSDNEDPDGLESPPSPRPEH</sequence>
<reference evidence="2 3" key="1">
    <citation type="submission" date="2016-05" db="EMBL/GenBank/DDBJ databases">
        <title>Comparative analysis of secretome profiles of manganese(II)-oxidizing ascomycete fungi.</title>
        <authorList>
            <consortium name="DOE Joint Genome Institute"/>
            <person name="Zeiner C.A."/>
            <person name="Purvine S.O."/>
            <person name="Zink E.M."/>
            <person name="Wu S."/>
            <person name="Pasa-Tolic L."/>
            <person name="Chaput D.L."/>
            <person name="Haridas S."/>
            <person name="Grigoriev I.V."/>
            <person name="Santelli C.M."/>
            <person name="Hansel C.M."/>
        </authorList>
    </citation>
    <scope>NUCLEOTIDE SEQUENCE [LARGE SCALE GENOMIC DNA]</scope>
    <source>
        <strain evidence="2 3">AP3s5-JAC2a</strain>
    </source>
</reference>